<proteinExistence type="predicted"/>
<sequence>MSKPLRLVRMFTSSNFEIENHGSVTVRQTSIDCYCLNCLENKLLTRLTIDEKLFKHLTTHCFLEMRLTRKELYINDLDSQLYPQNHLQGKSLFKNYCKMKSDFTHHALMIWNPYGGMMAKISESETPFPYRKF</sequence>
<dbReference type="OrthoDB" id="407275at2759"/>
<dbReference type="AlphaFoldDB" id="A0A9J6ACM5"/>
<evidence type="ECO:0000313" key="1">
    <source>
        <dbReference type="EMBL" id="KAG5622060.1"/>
    </source>
</evidence>
<accession>A0A9J6ACM5</accession>
<name>A0A9J6ACM5_SOLCO</name>
<gene>
    <name evidence="1" type="ORF">H5410_007278</name>
</gene>
<dbReference type="Proteomes" id="UP000824120">
    <property type="component" value="Chromosome 2"/>
</dbReference>
<organism evidence="1 2">
    <name type="scientific">Solanum commersonii</name>
    <name type="common">Commerson's wild potato</name>
    <name type="synonym">Commerson's nightshade</name>
    <dbReference type="NCBI Taxonomy" id="4109"/>
    <lineage>
        <taxon>Eukaryota</taxon>
        <taxon>Viridiplantae</taxon>
        <taxon>Streptophyta</taxon>
        <taxon>Embryophyta</taxon>
        <taxon>Tracheophyta</taxon>
        <taxon>Spermatophyta</taxon>
        <taxon>Magnoliopsida</taxon>
        <taxon>eudicotyledons</taxon>
        <taxon>Gunneridae</taxon>
        <taxon>Pentapetalae</taxon>
        <taxon>asterids</taxon>
        <taxon>lamiids</taxon>
        <taxon>Solanales</taxon>
        <taxon>Solanaceae</taxon>
        <taxon>Solanoideae</taxon>
        <taxon>Solaneae</taxon>
        <taxon>Solanum</taxon>
    </lineage>
</organism>
<keyword evidence="2" id="KW-1185">Reference proteome</keyword>
<dbReference type="Gene3D" id="3.40.462.20">
    <property type="match status" value="1"/>
</dbReference>
<evidence type="ECO:0000313" key="2">
    <source>
        <dbReference type="Proteomes" id="UP000824120"/>
    </source>
</evidence>
<protein>
    <submittedName>
        <fullName evidence="1">Uncharacterized protein</fullName>
    </submittedName>
</protein>
<comment type="caution">
    <text evidence="1">The sequence shown here is derived from an EMBL/GenBank/DDBJ whole genome shotgun (WGS) entry which is preliminary data.</text>
</comment>
<reference evidence="1 2" key="1">
    <citation type="submission" date="2020-09" db="EMBL/GenBank/DDBJ databases">
        <title>De no assembly of potato wild relative species, Solanum commersonii.</title>
        <authorList>
            <person name="Cho K."/>
        </authorList>
    </citation>
    <scope>NUCLEOTIDE SEQUENCE [LARGE SCALE GENOMIC DNA]</scope>
    <source>
        <strain evidence="1">LZ3.2</strain>
        <tissue evidence="1">Leaf</tissue>
    </source>
</reference>
<dbReference type="EMBL" id="JACXVP010000002">
    <property type="protein sequence ID" value="KAG5622060.1"/>
    <property type="molecule type" value="Genomic_DNA"/>
</dbReference>